<evidence type="ECO:0000313" key="4">
    <source>
        <dbReference type="EMBL" id="KAH7320670.1"/>
    </source>
</evidence>
<dbReference type="SMART" id="SM00829">
    <property type="entry name" value="PKS_ER"/>
    <property type="match status" value="1"/>
</dbReference>
<dbReference type="EMBL" id="JAGPNK010000005">
    <property type="protein sequence ID" value="KAH7320670.1"/>
    <property type="molecule type" value="Genomic_DNA"/>
</dbReference>
<dbReference type="InterPro" id="IPR020843">
    <property type="entry name" value="ER"/>
</dbReference>
<dbReference type="Gene3D" id="3.40.50.720">
    <property type="entry name" value="NAD(P)-binding Rossmann-like Domain"/>
    <property type="match status" value="1"/>
</dbReference>
<dbReference type="InterPro" id="IPR013154">
    <property type="entry name" value="ADH-like_N"/>
</dbReference>
<reference evidence="4" key="1">
    <citation type="journal article" date="2021" name="Nat. Commun.">
        <title>Genetic determinants of endophytism in the Arabidopsis root mycobiome.</title>
        <authorList>
            <person name="Mesny F."/>
            <person name="Miyauchi S."/>
            <person name="Thiergart T."/>
            <person name="Pickel B."/>
            <person name="Atanasova L."/>
            <person name="Karlsson M."/>
            <person name="Huettel B."/>
            <person name="Barry K.W."/>
            <person name="Haridas S."/>
            <person name="Chen C."/>
            <person name="Bauer D."/>
            <person name="Andreopoulos W."/>
            <person name="Pangilinan J."/>
            <person name="LaButti K."/>
            <person name="Riley R."/>
            <person name="Lipzen A."/>
            <person name="Clum A."/>
            <person name="Drula E."/>
            <person name="Henrissat B."/>
            <person name="Kohler A."/>
            <person name="Grigoriev I.V."/>
            <person name="Martin F.M."/>
            <person name="Hacquard S."/>
        </authorList>
    </citation>
    <scope>NUCLEOTIDE SEQUENCE</scope>
    <source>
        <strain evidence="4">MPI-CAGE-CH-0235</strain>
    </source>
</reference>
<dbReference type="Gene3D" id="3.90.180.10">
    <property type="entry name" value="Medium-chain alcohol dehydrogenases, catalytic domain"/>
    <property type="match status" value="1"/>
</dbReference>
<dbReference type="OrthoDB" id="3233595at2759"/>
<dbReference type="InterPro" id="IPR036291">
    <property type="entry name" value="NAD(P)-bd_dom_sf"/>
</dbReference>
<dbReference type="Pfam" id="PF08240">
    <property type="entry name" value="ADH_N"/>
    <property type="match status" value="1"/>
</dbReference>
<dbReference type="PANTHER" id="PTHR45348:SF5">
    <property type="entry name" value="OXIDOREDUCTASE, PUTATIVE (AFU_ORTHOLOGUE AFUA_8G01420)-RELATED"/>
    <property type="match status" value="1"/>
</dbReference>
<dbReference type="InterPro" id="IPR047122">
    <property type="entry name" value="Trans-enoyl_RdTase-like"/>
</dbReference>
<sequence>MKEAIVAPDLSVTIHDVPIPAPGPHEILVKVLVAGTNPKDWKFPEVSNKAHNSGDDLAGIVEAVGEGVCEFRNGDRVAGMHAFPLPHGAFAEYAILRDYMAFHIPENVSFEEAATIPLAYLTAAFGLFHVLGLPPPWHSSAGDRKVAPLAIYGASTAVGAFAIKLARASSIHPLIAIGSDNSSFTHEYIDAAAKDVFINYRAHKSSEDLASAIKQAALESGVPDGRLPFAFDAVALPQTYKEVLGAAMAGPPINGARPKLAVTDPFCDANAVDPSVDLATTYCGFGHEGDDAHARNFTAVVFRMATKGLMDGWLKGHPYEVAPGGLSGVRDVLLKSKNGEIKGKKLVLRLSDTPGL</sequence>
<comment type="caution">
    <text evidence="4">The sequence shown here is derived from an EMBL/GenBank/DDBJ whole genome shotgun (WGS) entry which is preliminary data.</text>
</comment>
<name>A0A8K0SS97_9HYPO</name>
<proteinExistence type="inferred from homology"/>
<keyword evidence="5" id="KW-1185">Reference proteome</keyword>
<dbReference type="AlphaFoldDB" id="A0A8K0SS97"/>
<evidence type="ECO:0000256" key="2">
    <source>
        <dbReference type="ARBA" id="ARBA00023002"/>
    </source>
</evidence>
<dbReference type="CDD" id="cd08249">
    <property type="entry name" value="enoyl_reductase_like"/>
    <property type="match status" value="1"/>
</dbReference>
<protein>
    <submittedName>
        <fullName evidence="4">Chaperonin 10-like protein</fullName>
    </submittedName>
</protein>
<keyword evidence="2" id="KW-0560">Oxidoreductase</keyword>
<dbReference type="Proteomes" id="UP000813444">
    <property type="component" value="Unassembled WGS sequence"/>
</dbReference>
<evidence type="ECO:0000313" key="5">
    <source>
        <dbReference type="Proteomes" id="UP000813444"/>
    </source>
</evidence>
<dbReference type="SUPFAM" id="SSF50129">
    <property type="entry name" value="GroES-like"/>
    <property type="match status" value="1"/>
</dbReference>
<dbReference type="InterPro" id="IPR011032">
    <property type="entry name" value="GroES-like_sf"/>
</dbReference>
<evidence type="ECO:0000256" key="1">
    <source>
        <dbReference type="ARBA" id="ARBA00008072"/>
    </source>
</evidence>
<dbReference type="PANTHER" id="PTHR45348">
    <property type="entry name" value="HYPOTHETICAL OXIDOREDUCTASE (EUROFUNG)"/>
    <property type="match status" value="1"/>
</dbReference>
<feature type="domain" description="Enoyl reductase (ER)" evidence="3">
    <location>
        <begin position="9"/>
        <end position="309"/>
    </location>
</feature>
<evidence type="ECO:0000259" key="3">
    <source>
        <dbReference type="SMART" id="SM00829"/>
    </source>
</evidence>
<organism evidence="4 5">
    <name type="scientific">Stachybotrys elegans</name>
    <dbReference type="NCBI Taxonomy" id="80388"/>
    <lineage>
        <taxon>Eukaryota</taxon>
        <taxon>Fungi</taxon>
        <taxon>Dikarya</taxon>
        <taxon>Ascomycota</taxon>
        <taxon>Pezizomycotina</taxon>
        <taxon>Sordariomycetes</taxon>
        <taxon>Hypocreomycetidae</taxon>
        <taxon>Hypocreales</taxon>
        <taxon>Stachybotryaceae</taxon>
        <taxon>Stachybotrys</taxon>
    </lineage>
</organism>
<gene>
    <name evidence="4" type="ORF">B0I35DRAFT_351978</name>
</gene>
<accession>A0A8K0SS97</accession>
<dbReference type="GO" id="GO:0016651">
    <property type="term" value="F:oxidoreductase activity, acting on NAD(P)H"/>
    <property type="evidence" value="ECO:0007669"/>
    <property type="project" value="InterPro"/>
</dbReference>
<dbReference type="SUPFAM" id="SSF51735">
    <property type="entry name" value="NAD(P)-binding Rossmann-fold domains"/>
    <property type="match status" value="1"/>
</dbReference>
<comment type="similarity">
    <text evidence="1">Belongs to the zinc-containing alcohol dehydrogenase family.</text>
</comment>